<proteinExistence type="predicted"/>
<protein>
    <submittedName>
        <fullName evidence="1">Uncharacterized protein</fullName>
    </submittedName>
</protein>
<organism evidence="1 2">
    <name type="scientific">Burkholderia aenigmatica</name>
    <dbReference type="NCBI Taxonomy" id="2015348"/>
    <lineage>
        <taxon>Bacteria</taxon>
        <taxon>Pseudomonadati</taxon>
        <taxon>Pseudomonadota</taxon>
        <taxon>Betaproteobacteria</taxon>
        <taxon>Burkholderiales</taxon>
        <taxon>Burkholderiaceae</taxon>
        <taxon>Burkholderia</taxon>
        <taxon>Burkholderia cepacia complex</taxon>
    </lineage>
</organism>
<dbReference type="Proteomes" id="UP000494120">
    <property type="component" value="Unassembled WGS sequence"/>
</dbReference>
<gene>
    <name evidence="1" type="ORF">BLA17378_07216</name>
</gene>
<comment type="caution">
    <text evidence="1">The sequence shown here is derived from an EMBL/GenBank/DDBJ whole genome shotgun (WGS) entry which is preliminary data.</text>
</comment>
<sequence>MIVLSKRNTVVSHRLTALYNQIRLDIRMLRKRYLITLASKNSD</sequence>
<name>A0ABY6Y3E2_9BURK</name>
<evidence type="ECO:0000313" key="1">
    <source>
        <dbReference type="EMBL" id="VWD29523.1"/>
    </source>
</evidence>
<evidence type="ECO:0000313" key="2">
    <source>
        <dbReference type="Proteomes" id="UP000494120"/>
    </source>
</evidence>
<accession>A0ABY6Y3E2</accession>
<dbReference type="EMBL" id="CABVQG010000040">
    <property type="protein sequence ID" value="VWD29523.1"/>
    <property type="molecule type" value="Genomic_DNA"/>
</dbReference>
<reference evidence="1 2" key="1">
    <citation type="submission" date="2019-09" db="EMBL/GenBank/DDBJ databases">
        <authorList>
            <person name="Depoorter E."/>
        </authorList>
    </citation>
    <scope>NUCLEOTIDE SEQUENCE [LARGE SCALE GENOMIC DNA]</scope>
    <source>
        <strain evidence="1 2">R-17378</strain>
    </source>
</reference>
<keyword evidence="2" id="KW-1185">Reference proteome</keyword>